<dbReference type="CDD" id="cd17956">
    <property type="entry name" value="DEADc_DDX51"/>
    <property type="match status" value="1"/>
</dbReference>
<keyword evidence="5 7" id="KW-0694">RNA-binding</keyword>
<reference evidence="11 12" key="1">
    <citation type="journal article" date="2020" name="ISME J.">
        <title>Uncovering the hidden diversity of litter-decomposition mechanisms in mushroom-forming fungi.</title>
        <authorList>
            <person name="Floudas D."/>
            <person name="Bentzer J."/>
            <person name="Ahren D."/>
            <person name="Johansson T."/>
            <person name="Persson P."/>
            <person name="Tunlid A."/>
        </authorList>
    </citation>
    <scope>NUCLEOTIDE SEQUENCE [LARGE SCALE GENOMIC DNA]</scope>
    <source>
        <strain evidence="11 12">CBS 101986</strain>
    </source>
</reference>
<feature type="compositionally biased region" description="Acidic residues" evidence="8">
    <location>
        <begin position="54"/>
        <end position="63"/>
    </location>
</feature>
<accession>A0A8H5BNX8</accession>
<dbReference type="Proteomes" id="UP000567179">
    <property type="component" value="Unassembled WGS sequence"/>
</dbReference>
<keyword evidence="4 6" id="KW-0067">ATP-binding</keyword>
<dbReference type="SMART" id="SM00490">
    <property type="entry name" value="HELICc"/>
    <property type="match status" value="1"/>
</dbReference>
<dbReference type="EC" id="3.6.4.13" evidence="7"/>
<dbReference type="PROSITE" id="PS51192">
    <property type="entry name" value="HELICASE_ATP_BIND_1"/>
    <property type="match status" value="1"/>
</dbReference>
<evidence type="ECO:0000259" key="10">
    <source>
        <dbReference type="PROSITE" id="PS51194"/>
    </source>
</evidence>
<comment type="similarity">
    <text evidence="6">Belongs to the DEAD box helicase family.</text>
</comment>
<evidence type="ECO:0000256" key="5">
    <source>
        <dbReference type="ARBA" id="ARBA00022884"/>
    </source>
</evidence>
<dbReference type="PROSITE" id="PS00039">
    <property type="entry name" value="DEAD_ATP_HELICASE"/>
    <property type="match status" value="1"/>
</dbReference>
<feature type="domain" description="Helicase C-terminal" evidence="10">
    <location>
        <begin position="484"/>
        <end position="657"/>
    </location>
</feature>
<evidence type="ECO:0000256" key="1">
    <source>
        <dbReference type="ARBA" id="ARBA00022741"/>
    </source>
</evidence>
<dbReference type="CDD" id="cd18787">
    <property type="entry name" value="SF2_C_DEAD"/>
    <property type="match status" value="1"/>
</dbReference>
<dbReference type="GO" id="GO:0003723">
    <property type="term" value="F:RNA binding"/>
    <property type="evidence" value="ECO:0007669"/>
    <property type="project" value="UniProtKB-UniRule"/>
</dbReference>
<evidence type="ECO:0000256" key="2">
    <source>
        <dbReference type="ARBA" id="ARBA00022801"/>
    </source>
</evidence>
<dbReference type="InterPro" id="IPR000629">
    <property type="entry name" value="RNA-helicase_DEAD-box_CS"/>
</dbReference>
<evidence type="ECO:0000256" key="3">
    <source>
        <dbReference type="ARBA" id="ARBA00022806"/>
    </source>
</evidence>
<dbReference type="AlphaFoldDB" id="A0A8H5BNX8"/>
<evidence type="ECO:0000256" key="4">
    <source>
        <dbReference type="ARBA" id="ARBA00022840"/>
    </source>
</evidence>
<protein>
    <recommendedName>
        <fullName evidence="7">ATP-dependent RNA helicase</fullName>
        <ecNumber evidence="7">3.6.4.13</ecNumber>
    </recommendedName>
</protein>
<sequence length="678" mass="75283">METGPKSEASQPPREKTKAKQRYLKKKKERRKIKTKQHAPAAEYSTTQNHSTAPEEDEDESMDVDMTVVAGPSTPNVLQTNRKRSRQAEEDEDEEETDDEDLKENDEDENLAEEDVEIAVNTEKLSSARRSPTPDLSGALPSFPLPALPDAPSKSLLTMQGLTKELIEAELVLPSTVLLIPAGKDDGGTRLSEKLRNRLRDIGITELFAVQTALLPFLLPPTKALYSPFNPPQDVCVSAPTGSGKTLAYVLPIIETLTPRIVTRLRALIVLPTRDLVAQVRETIEVLSKGTKLKVGTATGQHSFAQEQSQLVQDPNTGLQGGSSKVDILICTPGRLIDHIVGTPNLSLQHLRFLVIDEADRLLAQSFQGWLAQVLAATHPGSAKAIVSDSVTSSNSLMDFMTPDGLAPTFSDGFPSNISSFFLEPKESSCQKLLFSATLTSDPGKITSLNLRKPKYFIVQGRTDKDSDSDLLDVVMEKFTMPETLKEHMIVTESSQKPLMFFHLVHAHEVTNALVFTKSAESTTRLVRLFDFFEDEQGRANKTVPLVARAYSSDLPANERKSILEQFKSQKIHILVCSDLISRGIDISHVSHVVSYDVPVDMRKYVHRVGRTARAGREGDAWTLVEEQEARYFKQMLKQASHLDRVKRLRVSGKDVAPLNAHYELALGKLRDMYSRQK</sequence>
<evidence type="ECO:0000256" key="6">
    <source>
        <dbReference type="RuleBase" id="RU000492"/>
    </source>
</evidence>
<dbReference type="InterPro" id="IPR011545">
    <property type="entry name" value="DEAD/DEAH_box_helicase_dom"/>
</dbReference>
<feature type="domain" description="Helicase ATP-binding" evidence="9">
    <location>
        <begin position="226"/>
        <end position="457"/>
    </location>
</feature>
<dbReference type="Gene3D" id="3.40.50.300">
    <property type="entry name" value="P-loop containing nucleotide triphosphate hydrolases"/>
    <property type="match status" value="2"/>
</dbReference>
<comment type="catalytic activity">
    <reaction evidence="7">
        <text>ATP + H2O = ADP + phosphate + H(+)</text>
        <dbReference type="Rhea" id="RHEA:13065"/>
        <dbReference type="ChEBI" id="CHEBI:15377"/>
        <dbReference type="ChEBI" id="CHEBI:15378"/>
        <dbReference type="ChEBI" id="CHEBI:30616"/>
        <dbReference type="ChEBI" id="CHEBI:43474"/>
        <dbReference type="ChEBI" id="CHEBI:456216"/>
        <dbReference type="EC" id="3.6.4.13"/>
    </reaction>
</comment>
<dbReference type="InterPro" id="IPR027417">
    <property type="entry name" value="P-loop_NTPase"/>
</dbReference>
<dbReference type="SUPFAM" id="SSF52540">
    <property type="entry name" value="P-loop containing nucleoside triphosphate hydrolases"/>
    <property type="match status" value="1"/>
</dbReference>
<organism evidence="11 12">
    <name type="scientific">Psilocybe cf. subviscida</name>
    <dbReference type="NCBI Taxonomy" id="2480587"/>
    <lineage>
        <taxon>Eukaryota</taxon>
        <taxon>Fungi</taxon>
        <taxon>Dikarya</taxon>
        <taxon>Basidiomycota</taxon>
        <taxon>Agaricomycotina</taxon>
        <taxon>Agaricomycetes</taxon>
        <taxon>Agaricomycetidae</taxon>
        <taxon>Agaricales</taxon>
        <taxon>Agaricineae</taxon>
        <taxon>Strophariaceae</taxon>
        <taxon>Psilocybe</taxon>
    </lineage>
</organism>
<dbReference type="SMART" id="SM00487">
    <property type="entry name" value="DEXDc"/>
    <property type="match status" value="1"/>
</dbReference>
<name>A0A8H5BNX8_9AGAR</name>
<gene>
    <name evidence="11" type="ORF">D9619_004453</name>
</gene>
<evidence type="ECO:0000259" key="9">
    <source>
        <dbReference type="PROSITE" id="PS51192"/>
    </source>
</evidence>
<evidence type="ECO:0000256" key="7">
    <source>
        <dbReference type="RuleBase" id="RU365068"/>
    </source>
</evidence>
<evidence type="ECO:0000313" key="11">
    <source>
        <dbReference type="EMBL" id="KAF5326822.1"/>
    </source>
</evidence>
<feature type="region of interest" description="Disordered" evidence="8">
    <location>
        <begin position="1"/>
        <end position="145"/>
    </location>
</feature>
<comment type="function">
    <text evidence="7">RNA helicase.</text>
</comment>
<comment type="domain">
    <text evidence="7">The Q motif is unique to and characteristic of the DEAD box family of RNA helicases and controls ATP binding and hydrolysis.</text>
</comment>
<keyword evidence="2 6" id="KW-0378">Hydrolase</keyword>
<proteinExistence type="inferred from homology"/>
<keyword evidence="12" id="KW-1185">Reference proteome</keyword>
<dbReference type="EMBL" id="JAACJJ010000014">
    <property type="protein sequence ID" value="KAF5326822.1"/>
    <property type="molecule type" value="Genomic_DNA"/>
</dbReference>
<dbReference type="GO" id="GO:0016787">
    <property type="term" value="F:hydrolase activity"/>
    <property type="evidence" value="ECO:0007669"/>
    <property type="project" value="UniProtKB-KW"/>
</dbReference>
<dbReference type="OrthoDB" id="3370at2759"/>
<evidence type="ECO:0000313" key="12">
    <source>
        <dbReference type="Proteomes" id="UP000567179"/>
    </source>
</evidence>
<feature type="compositionally biased region" description="Acidic residues" evidence="8">
    <location>
        <begin position="89"/>
        <end position="117"/>
    </location>
</feature>
<keyword evidence="3 6" id="KW-0347">Helicase</keyword>
<evidence type="ECO:0000256" key="8">
    <source>
        <dbReference type="SAM" id="MobiDB-lite"/>
    </source>
</evidence>
<dbReference type="Pfam" id="PF00271">
    <property type="entry name" value="Helicase_C"/>
    <property type="match status" value="1"/>
</dbReference>
<dbReference type="PROSITE" id="PS51194">
    <property type="entry name" value="HELICASE_CTER"/>
    <property type="match status" value="1"/>
</dbReference>
<dbReference type="InterPro" id="IPR014001">
    <property type="entry name" value="Helicase_ATP-bd"/>
</dbReference>
<dbReference type="Pfam" id="PF00270">
    <property type="entry name" value="DEAD"/>
    <property type="match status" value="1"/>
</dbReference>
<dbReference type="PANTHER" id="PTHR24031">
    <property type="entry name" value="RNA HELICASE"/>
    <property type="match status" value="1"/>
</dbReference>
<dbReference type="GO" id="GO:0005524">
    <property type="term" value="F:ATP binding"/>
    <property type="evidence" value="ECO:0007669"/>
    <property type="project" value="UniProtKB-UniRule"/>
</dbReference>
<keyword evidence="1 6" id="KW-0547">Nucleotide-binding</keyword>
<dbReference type="InterPro" id="IPR001650">
    <property type="entry name" value="Helicase_C-like"/>
</dbReference>
<dbReference type="GO" id="GO:0003724">
    <property type="term" value="F:RNA helicase activity"/>
    <property type="evidence" value="ECO:0007669"/>
    <property type="project" value="UniProtKB-EC"/>
</dbReference>
<feature type="compositionally biased region" description="Basic residues" evidence="8">
    <location>
        <begin position="19"/>
        <end position="37"/>
    </location>
</feature>
<comment type="caution">
    <text evidence="11">The sequence shown here is derived from an EMBL/GenBank/DDBJ whole genome shotgun (WGS) entry which is preliminary data.</text>
</comment>